<dbReference type="PANTHER" id="PTHR43244">
    <property type="match status" value="1"/>
</dbReference>
<dbReference type="Gene3D" id="3.20.20.30">
    <property type="entry name" value="Luciferase-like domain"/>
    <property type="match status" value="1"/>
</dbReference>
<dbReference type="EMBL" id="JBITGY010000020">
    <property type="protein sequence ID" value="MFI6505504.1"/>
    <property type="molecule type" value="Genomic_DNA"/>
</dbReference>
<dbReference type="CDD" id="cd01097">
    <property type="entry name" value="Tetrahydromethanopterin_reductase"/>
    <property type="match status" value="1"/>
</dbReference>
<dbReference type="Pfam" id="PF00296">
    <property type="entry name" value="Bac_luciferase"/>
    <property type="match status" value="1"/>
</dbReference>
<gene>
    <name evidence="3" type="ORF">ACIBG2_49555</name>
</gene>
<dbReference type="NCBIfam" id="TIGR03564">
    <property type="entry name" value="F420_MSMEG_4879"/>
    <property type="match status" value="1"/>
</dbReference>
<evidence type="ECO:0000259" key="2">
    <source>
        <dbReference type="Pfam" id="PF00296"/>
    </source>
</evidence>
<dbReference type="Proteomes" id="UP001612741">
    <property type="component" value="Unassembled WGS sequence"/>
</dbReference>
<dbReference type="InterPro" id="IPR019910">
    <property type="entry name" value="Lucif-like_OxRdtase_MSMEG_4879"/>
</dbReference>
<evidence type="ECO:0000313" key="3">
    <source>
        <dbReference type="EMBL" id="MFI6505504.1"/>
    </source>
</evidence>
<evidence type="ECO:0000313" key="4">
    <source>
        <dbReference type="Proteomes" id="UP001612741"/>
    </source>
</evidence>
<dbReference type="GO" id="GO:0016491">
    <property type="term" value="F:oxidoreductase activity"/>
    <property type="evidence" value="ECO:0007669"/>
    <property type="project" value="UniProtKB-KW"/>
</dbReference>
<reference evidence="3 4" key="1">
    <citation type="submission" date="2024-10" db="EMBL/GenBank/DDBJ databases">
        <title>The Natural Products Discovery Center: Release of the First 8490 Sequenced Strains for Exploring Actinobacteria Biosynthetic Diversity.</title>
        <authorList>
            <person name="Kalkreuter E."/>
            <person name="Kautsar S.A."/>
            <person name="Yang D."/>
            <person name="Bader C.D."/>
            <person name="Teijaro C.N."/>
            <person name="Fluegel L."/>
            <person name="Davis C.M."/>
            <person name="Simpson J.R."/>
            <person name="Lauterbach L."/>
            <person name="Steele A.D."/>
            <person name="Gui C."/>
            <person name="Meng S."/>
            <person name="Li G."/>
            <person name="Viehrig K."/>
            <person name="Ye F."/>
            <person name="Su P."/>
            <person name="Kiefer A.F."/>
            <person name="Nichols A."/>
            <person name="Cepeda A.J."/>
            <person name="Yan W."/>
            <person name="Fan B."/>
            <person name="Jiang Y."/>
            <person name="Adhikari A."/>
            <person name="Zheng C.-J."/>
            <person name="Schuster L."/>
            <person name="Cowan T.M."/>
            <person name="Smanski M.J."/>
            <person name="Chevrette M.G."/>
            <person name="De Carvalho L.P.S."/>
            <person name="Shen B."/>
        </authorList>
    </citation>
    <scope>NUCLEOTIDE SEQUENCE [LARGE SCALE GENOMIC DNA]</scope>
    <source>
        <strain evidence="3 4">NPDC050545</strain>
    </source>
</reference>
<comment type="caution">
    <text evidence="3">The sequence shown here is derived from an EMBL/GenBank/DDBJ whole genome shotgun (WGS) entry which is preliminary data.</text>
</comment>
<feature type="domain" description="Luciferase-like" evidence="2">
    <location>
        <begin position="14"/>
        <end position="276"/>
    </location>
</feature>
<dbReference type="SUPFAM" id="SSF51679">
    <property type="entry name" value="Bacterial luciferase-like"/>
    <property type="match status" value="1"/>
</dbReference>
<name>A0ABW7ZEY4_9ACTN</name>
<accession>A0ABW7ZEY4</accession>
<dbReference type="EC" id="1.-.-.-" evidence="3"/>
<dbReference type="InterPro" id="IPR011251">
    <property type="entry name" value="Luciferase-like_dom"/>
</dbReference>
<keyword evidence="1 3" id="KW-0560">Oxidoreductase</keyword>
<evidence type="ECO:0000256" key="1">
    <source>
        <dbReference type="ARBA" id="ARBA00023002"/>
    </source>
</evidence>
<protein>
    <submittedName>
        <fullName evidence="3">TIGR03564 family F420-dependent LLM class oxidoreductase</fullName>
        <ecNumber evidence="3">1.-.-.-</ecNumber>
    </submittedName>
</protein>
<dbReference type="RefSeq" id="WP_397091727.1">
    <property type="nucleotide sequence ID" value="NZ_JBITGY010000020.1"/>
</dbReference>
<dbReference type="InterPro" id="IPR036661">
    <property type="entry name" value="Luciferase-like_sf"/>
</dbReference>
<sequence>MRIGLFLNEPRGDDPIGELRENLAAAAADGFPSAWVSNIFGLDALTALAATGDAAPGLELGTAVVPTFPRHPAVLAQQAMTANAALGGRLTLGIGLSHQIVVENMYGYSYDKPARHMREYLSALIPLVKEGEVTFQGETIKADVRLRTPGRGLPVLIAALAPRMLHLAGAVADGTVLWMTGPKTVTGHVAPAVTAAAEQAGRPRPRIVCGLPVCVTDDPAAARERADEVFSVYGRLPSYRAMLDKEGAGGPGGVAVVGDEDSVRAQIQELADAGVTDFIASEYSKRERTRQFLKGLVE</sequence>
<dbReference type="PANTHER" id="PTHR43244:SF1">
    <property type="entry name" value="5,10-METHYLENETETRAHYDROMETHANOPTERIN REDUCTASE"/>
    <property type="match status" value="1"/>
</dbReference>
<dbReference type="InterPro" id="IPR050564">
    <property type="entry name" value="F420-G6PD/mer"/>
</dbReference>
<proteinExistence type="predicted"/>
<keyword evidence="4" id="KW-1185">Reference proteome</keyword>
<organism evidence="3 4">
    <name type="scientific">Nonomuraea typhae</name>
    <dbReference type="NCBI Taxonomy" id="2603600"/>
    <lineage>
        <taxon>Bacteria</taxon>
        <taxon>Bacillati</taxon>
        <taxon>Actinomycetota</taxon>
        <taxon>Actinomycetes</taxon>
        <taxon>Streptosporangiales</taxon>
        <taxon>Streptosporangiaceae</taxon>
        <taxon>Nonomuraea</taxon>
    </lineage>
</organism>